<sequence>MLDLILGEGIISKEYYQTLLHERDREDLARKVALILVEEKGALGSNSGLLEILGCCPEDATREASPRSRRRSGNEMDLGSLLGKSYLELLQSDLDDWVLSQEVEDVAEFPTGP</sequence>
<organism evidence="1 2">
    <name type="scientific">Phrynosoma platyrhinos</name>
    <name type="common">Desert horned lizard</name>
    <dbReference type="NCBI Taxonomy" id="52577"/>
    <lineage>
        <taxon>Eukaryota</taxon>
        <taxon>Metazoa</taxon>
        <taxon>Chordata</taxon>
        <taxon>Craniata</taxon>
        <taxon>Vertebrata</taxon>
        <taxon>Euteleostomi</taxon>
        <taxon>Lepidosauria</taxon>
        <taxon>Squamata</taxon>
        <taxon>Bifurcata</taxon>
        <taxon>Unidentata</taxon>
        <taxon>Episquamata</taxon>
        <taxon>Toxicofera</taxon>
        <taxon>Iguania</taxon>
        <taxon>Phrynosomatidae</taxon>
        <taxon>Phrynosomatinae</taxon>
        <taxon>Phrynosoma</taxon>
    </lineage>
</organism>
<evidence type="ECO:0008006" key="3">
    <source>
        <dbReference type="Google" id="ProtNLM"/>
    </source>
</evidence>
<evidence type="ECO:0000313" key="1">
    <source>
        <dbReference type="EMBL" id="KAH0632058.1"/>
    </source>
</evidence>
<protein>
    <recommendedName>
        <fullName evidence="3">CARD domain-containing protein</fullName>
    </recommendedName>
</protein>
<evidence type="ECO:0000313" key="2">
    <source>
        <dbReference type="Proteomes" id="UP000826234"/>
    </source>
</evidence>
<name>A0ABQ7TQZ8_PHRPL</name>
<reference evidence="1 2" key="1">
    <citation type="journal article" date="2022" name="Gigascience">
        <title>A chromosome-level genome assembly and annotation of the desert horned lizard, Phrynosoma platyrhinos, provides insight into chromosomal rearrangements among reptiles.</title>
        <authorList>
            <person name="Koochekian N."/>
            <person name="Ascanio A."/>
            <person name="Farleigh K."/>
            <person name="Card D.C."/>
            <person name="Schield D.R."/>
            <person name="Castoe T.A."/>
            <person name="Jezkova T."/>
        </authorList>
    </citation>
    <scope>NUCLEOTIDE SEQUENCE [LARGE SCALE GENOMIC DNA]</scope>
    <source>
        <strain evidence="1">NK-2021</strain>
    </source>
</reference>
<dbReference type="Proteomes" id="UP000826234">
    <property type="component" value="Unassembled WGS sequence"/>
</dbReference>
<keyword evidence="2" id="KW-1185">Reference proteome</keyword>
<gene>
    <name evidence="1" type="ORF">JD844_020112</name>
</gene>
<dbReference type="EMBL" id="JAIPUX010000026">
    <property type="protein sequence ID" value="KAH0632058.1"/>
    <property type="molecule type" value="Genomic_DNA"/>
</dbReference>
<comment type="caution">
    <text evidence="1">The sequence shown here is derived from an EMBL/GenBank/DDBJ whole genome shotgun (WGS) entry which is preliminary data.</text>
</comment>
<accession>A0ABQ7TQZ8</accession>
<proteinExistence type="predicted"/>